<name>A0A0D1JFW6_9LACO</name>
<keyword evidence="1" id="KW-0732">Signal</keyword>
<dbReference type="eggNOG" id="COG4886">
    <property type="taxonomic scope" value="Bacteria"/>
</dbReference>
<dbReference type="InterPro" id="IPR013320">
    <property type="entry name" value="ConA-like_dom_sf"/>
</dbReference>
<protein>
    <recommendedName>
        <fullName evidence="2">WxL domain-containing protein</fullName>
    </recommendedName>
</protein>
<dbReference type="STRING" id="137591.AO080_06310"/>
<feature type="signal peptide" evidence="1">
    <location>
        <begin position="1"/>
        <end position="26"/>
    </location>
</feature>
<dbReference type="PATRIC" id="fig|137591.25.peg.1318"/>
<organism evidence="3 4">
    <name type="scientific">Weissella cibaria</name>
    <dbReference type="NCBI Taxonomy" id="137591"/>
    <lineage>
        <taxon>Bacteria</taxon>
        <taxon>Bacillati</taxon>
        <taxon>Bacillota</taxon>
        <taxon>Bacilli</taxon>
        <taxon>Lactobacillales</taxon>
        <taxon>Lactobacillaceae</taxon>
        <taxon>Weissella</taxon>
    </lineage>
</organism>
<feature type="chain" id="PRO_5002242168" description="WxL domain-containing protein" evidence="1">
    <location>
        <begin position="27"/>
        <end position="655"/>
    </location>
</feature>
<dbReference type="Pfam" id="PF13731">
    <property type="entry name" value="WxL"/>
    <property type="match status" value="1"/>
</dbReference>
<keyword evidence="4" id="KW-1185">Reference proteome</keyword>
<dbReference type="Proteomes" id="UP000032287">
    <property type="component" value="Unassembled WGS sequence"/>
</dbReference>
<gene>
    <name evidence="3" type="ORF">QX99_01348</name>
</gene>
<dbReference type="SUPFAM" id="SSF49899">
    <property type="entry name" value="Concanavalin A-like lectins/glucanases"/>
    <property type="match status" value="1"/>
</dbReference>
<dbReference type="EMBL" id="JWHU01000023">
    <property type="protein sequence ID" value="KIU20303.1"/>
    <property type="molecule type" value="Genomic_DNA"/>
</dbReference>
<proteinExistence type="predicted"/>
<sequence precursor="true">MRKGLIKIMLATLAVSLTGYAAPALAATVTVQDLQTATKIGEPAANYAGVDEMTNAFLPGGTSSGFTNGWAQLTNGGSNQYGSASFKYQIDMTSSFNFKGGLKTSSGGNSIFGQAGDALGMILAPYDPSQMGNGTPNKYLGIGKNGTTRFSNAIFWGIDFYYNSDMGDSNIGTSLGVNSKQYASFRHTDSAGKLQTIGSNDQAQNVSLSRGSDDVGFAWAPVSVSSDGRQVVGNITITGYGKTWTQTVTVARNMGFSVFGSTGNETSTMSVNMKTFSVKYGTVQATFNGVAAKTTVDASDFKAPVFNPAQKPAVVGNTVTVVQSDADVDAASKTTKFDPNFVYVAPKVAGYDFTGDNRKNYQQFTIANSDDDTNHFDLTYEKKNKVTIKYQYATQLGTYFDSVTKSGYDGDDYSVTSPDIVGYKPDIATVTGKLGDKDTVIVTYAPLVNKPLNPFNPDYTKPVSPLIPGTDTPVGKEQSGILTVDYASTLDFGKQKISGQATTYAASAQKFADDAHSTLIAPVYAQVSDLRAQAGGWTLQLATSALKNKATGKPLQGASLSFENAKMATTPGKLTGNVVDKQTVAFGQSATIMTTNQANVPGTWLAVFGGQSDLGQTDGRDVDQAVKLAIPGGSAQQGDYTADLTWTVLDAVGNK</sequence>
<feature type="domain" description="WxL" evidence="2">
    <location>
        <begin position="446"/>
        <end position="650"/>
    </location>
</feature>
<dbReference type="RefSeq" id="WP_080774806.1">
    <property type="nucleotide sequence ID" value="NZ_JALOCT010000005.1"/>
</dbReference>
<reference evidence="3 4" key="1">
    <citation type="journal article" date="2015" name="Microbiology (Mosc.)">
        <title>Genomics of the Weissella cibaria species with an examination of its metabolic traits.</title>
        <authorList>
            <person name="Lynch K.M."/>
            <person name="Lucid A."/>
            <person name="Arendt E.K."/>
            <person name="Sleator R.D."/>
            <person name="Lucey B."/>
            <person name="Coffey A."/>
        </authorList>
    </citation>
    <scope>NUCLEOTIDE SEQUENCE [LARGE SCALE GENOMIC DNA]</scope>
    <source>
        <strain evidence="3 4">MG1</strain>
    </source>
</reference>
<evidence type="ECO:0000259" key="2">
    <source>
        <dbReference type="Pfam" id="PF13731"/>
    </source>
</evidence>
<dbReference type="AlphaFoldDB" id="A0A0D1JFW6"/>
<dbReference type="InterPro" id="IPR027994">
    <property type="entry name" value="WxL_dom"/>
</dbReference>
<evidence type="ECO:0000313" key="4">
    <source>
        <dbReference type="Proteomes" id="UP000032287"/>
    </source>
</evidence>
<evidence type="ECO:0000313" key="3">
    <source>
        <dbReference type="EMBL" id="KIU20303.1"/>
    </source>
</evidence>
<dbReference type="Gene3D" id="2.60.120.200">
    <property type="match status" value="1"/>
</dbReference>
<evidence type="ECO:0000256" key="1">
    <source>
        <dbReference type="SAM" id="SignalP"/>
    </source>
</evidence>
<comment type="caution">
    <text evidence="3">The sequence shown here is derived from an EMBL/GenBank/DDBJ whole genome shotgun (WGS) entry which is preliminary data.</text>
</comment>
<accession>A0A0D1JFW6</accession>